<dbReference type="AlphaFoldDB" id="A0A6B2JZI6"/>
<comment type="caution">
    <text evidence="1">The sequence shown here is derived from an EMBL/GenBank/DDBJ whole genome shotgun (WGS) entry which is preliminary data.</text>
</comment>
<dbReference type="Proteomes" id="UP000474757">
    <property type="component" value="Unassembled WGS sequence"/>
</dbReference>
<dbReference type="RefSeq" id="WP_163889114.1">
    <property type="nucleotide sequence ID" value="NZ_JAAFYS010000001.1"/>
</dbReference>
<dbReference type="EMBL" id="JAAGAB010000001">
    <property type="protein sequence ID" value="NDU99535.1"/>
    <property type="molecule type" value="Genomic_DNA"/>
</dbReference>
<reference evidence="1 2" key="1">
    <citation type="submission" date="2020-02" db="EMBL/GenBank/DDBJ databases">
        <title>Pseudoroseicyclus tamarix, sp. nov., isolated from offshore sediment of a Tamarix chinensis forest.</title>
        <authorList>
            <person name="Gai Y."/>
        </authorList>
    </citation>
    <scope>NUCLEOTIDE SEQUENCE [LARGE SCALE GENOMIC DNA]</scope>
    <source>
        <strain evidence="1 2">CLL3-39</strain>
    </source>
</reference>
<sequence>MQTPKLTTRQRRMTDELRDLWLTMLFDTRHPVLLEGKMPPEWAEILEGPEPAQVRVTLRIDADVAKWFRSFGPRYQKSVARVLRGFMLYRLSELADVVEGPPAPMKQGDVLQGHEEQQLVRELHKLRKERRSWLVKGKPPE</sequence>
<accession>A0A6B2JZI6</accession>
<organism evidence="1 2">
    <name type="scientific">Pseudoroseicyclus tamaricis</name>
    <dbReference type="NCBI Taxonomy" id="2705421"/>
    <lineage>
        <taxon>Bacteria</taxon>
        <taxon>Pseudomonadati</taxon>
        <taxon>Pseudomonadota</taxon>
        <taxon>Alphaproteobacteria</taxon>
        <taxon>Rhodobacterales</taxon>
        <taxon>Paracoccaceae</taxon>
        <taxon>Pseudoroseicyclus</taxon>
    </lineage>
</organism>
<proteinExistence type="predicted"/>
<dbReference type="Pfam" id="PF14384">
    <property type="entry name" value="BrnA_antitoxin"/>
    <property type="match status" value="1"/>
</dbReference>
<dbReference type="InterPro" id="IPR025528">
    <property type="entry name" value="BrnA_antitoxin"/>
</dbReference>
<name>A0A6B2JZI6_9RHOB</name>
<evidence type="ECO:0000313" key="2">
    <source>
        <dbReference type="Proteomes" id="UP000474757"/>
    </source>
</evidence>
<evidence type="ECO:0000313" key="1">
    <source>
        <dbReference type="EMBL" id="NDU99535.1"/>
    </source>
</evidence>
<keyword evidence="2" id="KW-1185">Reference proteome</keyword>
<gene>
    <name evidence="1" type="ORF">GZA08_00945</name>
</gene>
<protein>
    <submittedName>
        <fullName evidence="1">BrnA antitoxin family protein</fullName>
    </submittedName>
</protein>